<gene>
    <name evidence="1" type="ORF">T4D_15881</name>
</gene>
<protein>
    <submittedName>
        <fullName evidence="1">Uncharacterized protein</fullName>
    </submittedName>
</protein>
<sequence>MEQARAVSACEVVGSNRSFVKLRRNKRPILHYFITMMIM</sequence>
<dbReference type="AlphaFoldDB" id="A0A0V1DJJ0"/>
<organism evidence="1 2">
    <name type="scientific">Trichinella pseudospiralis</name>
    <name type="common">Parasitic roundworm</name>
    <dbReference type="NCBI Taxonomy" id="6337"/>
    <lineage>
        <taxon>Eukaryota</taxon>
        <taxon>Metazoa</taxon>
        <taxon>Ecdysozoa</taxon>
        <taxon>Nematoda</taxon>
        <taxon>Enoplea</taxon>
        <taxon>Dorylaimia</taxon>
        <taxon>Trichinellida</taxon>
        <taxon>Trichinellidae</taxon>
        <taxon>Trichinella</taxon>
    </lineage>
</organism>
<accession>A0A0V1DJJ0</accession>
<evidence type="ECO:0000313" key="2">
    <source>
        <dbReference type="Proteomes" id="UP000054995"/>
    </source>
</evidence>
<dbReference type="Proteomes" id="UP000054995">
    <property type="component" value="Unassembled WGS sequence"/>
</dbReference>
<reference evidence="1 2" key="1">
    <citation type="submission" date="2015-01" db="EMBL/GenBank/DDBJ databases">
        <title>Evolution of Trichinella species and genotypes.</title>
        <authorList>
            <person name="Korhonen P.K."/>
            <person name="Edoardo P."/>
            <person name="Giuseppe L.R."/>
            <person name="Gasser R.B."/>
        </authorList>
    </citation>
    <scope>NUCLEOTIDE SEQUENCE [LARGE SCALE GENOMIC DNA]</scope>
    <source>
        <strain evidence="1">ISS470</strain>
    </source>
</reference>
<keyword evidence="2" id="KW-1185">Reference proteome</keyword>
<evidence type="ECO:0000313" key="1">
    <source>
        <dbReference type="EMBL" id="KRY61756.1"/>
    </source>
</evidence>
<proteinExistence type="predicted"/>
<name>A0A0V1DJJ0_TRIPS</name>
<dbReference type="EMBL" id="JYDT01004297">
    <property type="protein sequence ID" value="KRY61756.1"/>
    <property type="molecule type" value="Genomic_DNA"/>
</dbReference>
<comment type="caution">
    <text evidence="1">The sequence shown here is derived from an EMBL/GenBank/DDBJ whole genome shotgun (WGS) entry which is preliminary data.</text>
</comment>